<dbReference type="Pfam" id="PF00593">
    <property type="entry name" value="TonB_dep_Rec_b-barrel"/>
    <property type="match status" value="1"/>
</dbReference>
<organism evidence="14 17">
    <name type="scientific">Segatella copri</name>
    <dbReference type="NCBI Taxonomy" id="165179"/>
    <lineage>
        <taxon>Bacteria</taxon>
        <taxon>Pseudomonadati</taxon>
        <taxon>Bacteroidota</taxon>
        <taxon>Bacteroidia</taxon>
        <taxon>Bacteroidales</taxon>
        <taxon>Prevotellaceae</taxon>
        <taxon>Segatella</taxon>
    </lineage>
</organism>
<reference evidence="15 16" key="1">
    <citation type="submission" date="2018-08" db="EMBL/GenBank/DDBJ databases">
        <title>A genome reference for cultivated species of the human gut microbiota.</title>
        <authorList>
            <person name="Zou Y."/>
            <person name="Xue W."/>
            <person name="Luo G."/>
        </authorList>
    </citation>
    <scope>NUCLEOTIDE SEQUENCE [LARGE SCALE GENOMIC DNA]</scope>
    <source>
        <strain evidence="15 16">AF43-2</strain>
    </source>
</reference>
<protein>
    <submittedName>
        <fullName evidence="14">SusC/RagA family TonB-linked outer membrane protein</fullName>
    </submittedName>
</protein>
<dbReference type="AlphaFoldDB" id="A0A415GCY2"/>
<reference evidence="14 17" key="2">
    <citation type="submission" date="2019-09" db="EMBL/GenBank/DDBJ databases">
        <title>Distinct polysaccharide growth profiles of human intestinal Prevotella copri isolates.</title>
        <authorList>
            <person name="Fehlner-Peach H."/>
            <person name="Magnabosco C."/>
            <person name="Raghavan V."/>
            <person name="Scher J.U."/>
            <person name="Tett A."/>
            <person name="Cox L.M."/>
            <person name="Gottsegen C."/>
            <person name="Watters A."/>
            <person name="Wiltshire- Gordon J.D."/>
            <person name="Segata N."/>
            <person name="Bonneau R."/>
            <person name="Littman D.R."/>
        </authorList>
    </citation>
    <scope>NUCLEOTIDE SEQUENCE [LARGE SCALE GENOMIC DNA]</scope>
    <source>
        <strain evidence="17">iK21513</strain>
        <strain evidence="14">IK21513</strain>
    </source>
</reference>
<dbReference type="SUPFAM" id="SSF49464">
    <property type="entry name" value="Carboxypeptidase regulatory domain-like"/>
    <property type="match status" value="1"/>
</dbReference>
<keyword evidence="4" id="KW-0406">Ion transport</keyword>
<feature type="chain" id="PRO_5041165788" evidence="12">
    <location>
        <begin position="32"/>
        <end position="1160"/>
    </location>
</feature>
<evidence type="ECO:0000256" key="3">
    <source>
        <dbReference type="ARBA" id="ARBA00022452"/>
    </source>
</evidence>
<keyword evidence="7 11" id="KW-0798">TonB box</keyword>
<evidence type="ECO:0000256" key="12">
    <source>
        <dbReference type="SAM" id="SignalP"/>
    </source>
</evidence>
<gene>
    <name evidence="15" type="ORF">DW064_13245</name>
    <name evidence="14" type="ORF">F7D97_14395</name>
</gene>
<keyword evidence="5 10" id="KW-0812">Transmembrane</keyword>
<dbReference type="InterPro" id="IPR023997">
    <property type="entry name" value="TonB-dep_OMP_SusC/RagA_CS"/>
</dbReference>
<evidence type="ECO:0000313" key="14">
    <source>
        <dbReference type="EMBL" id="MQN11081.1"/>
    </source>
</evidence>
<comment type="caution">
    <text evidence="14">The sequence shown here is derived from an EMBL/GenBank/DDBJ whole genome shotgun (WGS) entry which is preliminary data.</text>
</comment>
<dbReference type="InterPro" id="IPR008969">
    <property type="entry name" value="CarboxyPept-like_regulatory"/>
</dbReference>
<dbReference type="InterPro" id="IPR012910">
    <property type="entry name" value="Plug_dom"/>
</dbReference>
<dbReference type="NCBIfam" id="TIGR04056">
    <property type="entry name" value="OMP_RagA_SusC"/>
    <property type="match status" value="1"/>
</dbReference>
<comment type="subcellular location">
    <subcellularLocation>
        <location evidence="1 10">Cell outer membrane</location>
        <topology evidence="1 10">Multi-pass membrane protein</topology>
    </subcellularLocation>
</comment>
<evidence type="ECO:0000256" key="9">
    <source>
        <dbReference type="ARBA" id="ARBA00023237"/>
    </source>
</evidence>
<evidence type="ECO:0000256" key="7">
    <source>
        <dbReference type="ARBA" id="ARBA00023077"/>
    </source>
</evidence>
<evidence type="ECO:0000313" key="15">
    <source>
        <dbReference type="EMBL" id="RHK46453.1"/>
    </source>
</evidence>
<dbReference type="Proteomes" id="UP000406735">
    <property type="component" value="Unassembled WGS sequence"/>
</dbReference>
<proteinExistence type="inferred from homology"/>
<feature type="signal peptide" evidence="12">
    <location>
        <begin position="1"/>
        <end position="31"/>
    </location>
</feature>
<evidence type="ECO:0000256" key="8">
    <source>
        <dbReference type="ARBA" id="ARBA00023136"/>
    </source>
</evidence>
<evidence type="ECO:0000313" key="16">
    <source>
        <dbReference type="Proteomes" id="UP000284562"/>
    </source>
</evidence>
<dbReference type="PROSITE" id="PS52016">
    <property type="entry name" value="TONB_DEPENDENT_REC_3"/>
    <property type="match status" value="1"/>
</dbReference>
<dbReference type="InterPro" id="IPR011662">
    <property type="entry name" value="Secretin/TonB_short_N"/>
</dbReference>
<evidence type="ECO:0000256" key="1">
    <source>
        <dbReference type="ARBA" id="ARBA00004571"/>
    </source>
</evidence>
<dbReference type="Gene3D" id="2.170.130.10">
    <property type="entry name" value="TonB-dependent receptor, plug domain"/>
    <property type="match status" value="1"/>
</dbReference>
<keyword evidence="12" id="KW-0732">Signal</keyword>
<dbReference type="EMBL" id="QRNN01000072">
    <property type="protein sequence ID" value="RHK46453.1"/>
    <property type="molecule type" value="Genomic_DNA"/>
</dbReference>
<dbReference type="GO" id="GO:0006826">
    <property type="term" value="P:iron ion transport"/>
    <property type="evidence" value="ECO:0007669"/>
    <property type="project" value="UniProtKB-KW"/>
</dbReference>
<dbReference type="Pfam" id="PF07660">
    <property type="entry name" value="STN"/>
    <property type="match status" value="1"/>
</dbReference>
<sequence>MTHWYHLQKTKTAAAALALMLVSSSWTSVKAQISLNVSQTTLGAVIQKIQKQSKYQFTYDDNLSKMQVNAVQVKNGKVEDVLNKLLKNKGVSYVIKDGIIYLKKKEITTTPSTQQPRQKRTYKGTLLDENKEPLIGATILVKGTNHRAVTDMDGNFTIETDEPAPVLQFAYLGYKTMDMAAKEGHNVNAQMLPDSQALKEVVVTALGIKREKKMLGYSVQDVKADALNTTGDPSVTGALDGKVAGLQMNTSSTGLGGSTKITIRGNSSLTDNNQPLWVVDGVPFTDNQSSDASAYGGYDRGGTSLDINPEDIESISVLKGANAAALYGSRAGNGVIYVTTKKGSHKQGFGITYNGNFTWSKVAETIPMQKQYGQGSQGATVYKTDEDGNKTLSSELAFGAPLDGRMEPSFLGENIAYRYYGDKLKDYFNTGFSQFHTVALGNSDEKGHFRLSLGFNDNKGLFDGEKLDKLIVDLNAGRTINKYLSTDSKISVSRMKAENRPMTGLNGEVAQLLLIPGNVRLQDLQTYTTQDQLHRNWFGPDMQYANPYYVRHRFQNSDERWRAFGYYGANVNVTDWLKFNAKYAFDYYRTRIQATDLSLGNSAVSIPGRHWSEIVTDDNMSRSEENNFEHNISFLFLGDNQVTKDLRLGYNLGANIMYQKYELLSAATKNMLEKDNWIFNTGYQLTNASENGHERSMYSAFGSLQLAFREYLSLDLTARNDWSSTLPKDNRSFFYPSASVSYIFSDFMRSINHSLPAWMTFAKTRLSFAQVGKDPNPYNLYNTRSYTYENGIRVPIPQTVKKNSNLKPEIKSSFEWGLEMKFLENRLGFDFTYYYTKTKNQAMLVDASAPWTQQWVNAGKITNKGIELMLYGTPVKTKDLKFDLTMNISKNISRVDELANGVDHIYFNGDGNMPVKVGAKAGGKLGDIYANNLIKRDADGQMVIGENGLPMPVTSSDAGGNLEQYILDHPIGNIEPKLLMSVTPSLNYKGVSLTAMFDMRFGGDIVSVSEGMATAVGTSERSAYRGEYKELNGVSDYYMVVPGVTADGQVNTKEVSAQSYYSNIGLYKSQKGYAEMFIHSASYIKLKELALGYSLPKSVLKKTPLTNVKLSFVARNLCFLLKHTPGNPDGGYDTSMFSQALDFAAVPYTRTFGFSVNVGF</sequence>
<evidence type="ECO:0000256" key="6">
    <source>
        <dbReference type="ARBA" id="ARBA00023004"/>
    </source>
</evidence>
<dbReference type="InterPro" id="IPR023996">
    <property type="entry name" value="TonB-dep_OMP_SusC/RagA"/>
</dbReference>
<accession>A0A415GCY2</accession>
<dbReference type="InterPro" id="IPR037066">
    <property type="entry name" value="Plug_dom_sf"/>
</dbReference>
<dbReference type="GO" id="GO:0009279">
    <property type="term" value="C:cell outer membrane"/>
    <property type="evidence" value="ECO:0007669"/>
    <property type="project" value="UniProtKB-SubCell"/>
</dbReference>
<dbReference type="SMART" id="SM00965">
    <property type="entry name" value="STN"/>
    <property type="match status" value="1"/>
</dbReference>
<keyword evidence="8 10" id="KW-0472">Membrane</keyword>
<dbReference type="Gene3D" id="2.40.170.20">
    <property type="entry name" value="TonB-dependent receptor, beta-barrel domain"/>
    <property type="match status" value="1"/>
</dbReference>
<dbReference type="RefSeq" id="WP_119238333.1">
    <property type="nucleotide sequence ID" value="NZ_CP156892.1"/>
</dbReference>
<keyword evidence="4" id="KW-0410">Iron transport</keyword>
<dbReference type="Pfam" id="PF07715">
    <property type="entry name" value="Plug"/>
    <property type="match status" value="1"/>
</dbReference>
<evidence type="ECO:0000256" key="11">
    <source>
        <dbReference type="RuleBase" id="RU003357"/>
    </source>
</evidence>
<keyword evidence="2 10" id="KW-0813">Transport</keyword>
<dbReference type="Gene3D" id="2.60.40.1120">
    <property type="entry name" value="Carboxypeptidase-like, regulatory domain"/>
    <property type="match status" value="1"/>
</dbReference>
<evidence type="ECO:0000259" key="13">
    <source>
        <dbReference type="SMART" id="SM00965"/>
    </source>
</evidence>
<evidence type="ECO:0000256" key="4">
    <source>
        <dbReference type="ARBA" id="ARBA00022496"/>
    </source>
</evidence>
<evidence type="ECO:0000256" key="10">
    <source>
        <dbReference type="PROSITE-ProRule" id="PRU01360"/>
    </source>
</evidence>
<keyword evidence="9 10" id="KW-0998">Cell outer membrane</keyword>
<dbReference type="EMBL" id="VZCY01000117">
    <property type="protein sequence ID" value="MQN11081.1"/>
    <property type="molecule type" value="Genomic_DNA"/>
</dbReference>
<comment type="similarity">
    <text evidence="10 11">Belongs to the TonB-dependent receptor family.</text>
</comment>
<dbReference type="Proteomes" id="UP000284562">
    <property type="component" value="Unassembled WGS sequence"/>
</dbReference>
<dbReference type="SUPFAM" id="SSF56935">
    <property type="entry name" value="Porins"/>
    <property type="match status" value="1"/>
</dbReference>
<dbReference type="InterPro" id="IPR000531">
    <property type="entry name" value="Beta-barrel_TonB"/>
</dbReference>
<feature type="domain" description="Secretin/TonB short N-terminal" evidence="13">
    <location>
        <begin position="55"/>
        <end position="105"/>
    </location>
</feature>
<dbReference type="Pfam" id="PF13715">
    <property type="entry name" value="CarbopepD_reg_2"/>
    <property type="match status" value="1"/>
</dbReference>
<keyword evidence="6" id="KW-0408">Iron</keyword>
<evidence type="ECO:0000256" key="5">
    <source>
        <dbReference type="ARBA" id="ARBA00022692"/>
    </source>
</evidence>
<dbReference type="InterPro" id="IPR036942">
    <property type="entry name" value="Beta-barrel_TonB_sf"/>
</dbReference>
<dbReference type="InterPro" id="IPR039426">
    <property type="entry name" value="TonB-dep_rcpt-like"/>
</dbReference>
<evidence type="ECO:0000313" key="17">
    <source>
        <dbReference type="Proteomes" id="UP000406735"/>
    </source>
</evidence>
<dbReference type="NCBIfam" id="TIGR04057">
    <property type="entry name" value="SusC_RagA_signa"/>
    <property type="match status" value="1"/>
</dbReference>
<keyword evidence="3 10" id="KW-1134">Transmembrane beta strand</keyword>
<evidence type="ECO:0000256" key="2">
    <source>
        <dbReference type="ARBA" id="ARBA00022448"/>
    </source>
</evidence>
<name>A0A415GCY2_9BACT</name>